<gene>
    <name evidence="1" type="ORF">H5410_057623</name>
</gene>
<protein>
    <submittedName>
        <fullName evidence="1">Uncharacterized protein</fullName>
    </submittedName>
</protein>
<reference evidence="1 2" key="1">
    <citation type="submission" date="2020-09" db="EMBL/GenBank/DDBJ databases">
        <title>De no assembly of potato wild relative species, Solanum commersonii.</title>
        <authorList>
            <person name="Cho K."/>
        </authorList>
    </citation>
    <scope>NUCLEOTIDE SEQUENCE [LARGE SCALE GENOMIC DNA]</scope>
    <source>
        <strain evidence="1">LZ3.2</strain>
        <tissue evidence="1">Leaf</tissue>
    </source>
</reference>
<organism evidence="1 2">
    <name type="scientific">Solanum commersonii</name>
    <name type="common">Commerson's wild potato</name>
    <name type="synonym">Commerson's nightshade</name>
    <dbReference type="NCBI Taxonomy" id="4109"/>
    <lineage>
        <taxon>Eukaryota</taxon>
        <taxon>Viridiplantae</taxon>
        <taxon>Streptophyta</taxon>
        <taxon>Embryophyta</taxon>
        <taxon>Tracheophyta</taxon>
        <taxon>Spermatophyta</taxon>
        <taxon>Magnoliopsida</taxon>
        <taxon>eudicotyledons</taxon>
        <taxon>Gunneridae</taxon>
        <taxon>Pentapetalae</taxon>
        <taxon>asterids</taxon>
        <taxon>lamiids</taxon>
        <taxon>Solanales</taxon>
        <taxon>Solanaceae</taxon>
        <taxon>Solanoideae</taxon>
        <taxon>Solaneae</taxon>
        <taxon>Solanum</taxon>
    </lineage>
</organism>
<dbReference type="OrthoDB" id="1938625at2759"/>
<comment type="caution">
    <text evidence="1">The sequence shown here is derived from an EMBL/GenBank/DDBJ whole genome shotgun (WGS) entry which is preliminary data.</text>
</comment>
<keyword evidence="2" id="KW-1185">Reference proteome</keyword>
<evidence type="ECO:0000313" key="2">
    <source>
        <dbReference type="Proteomes" id="UP000824120"/>
    </source>
</evidence>
<proteinExistence type="predicted"/>
<evidence type="ECO:0000313" key="1">
    <source>
        <dbReference type="EMBL" id="KAG5577489.1"/>
    </source>
</evidence>
<sequence>MYMSSPRLIIINTLRGGPVVWAWDFHVGGLKFETLCQQKQARDLPSGRSSPRPLALSGGYLSYVVYEAITYELGDDTIIFCEAKASQITFIRATLVIFEAVYGLSVNWRKSCIFPIKEIPQLQRW</sequence>
<name>A0A9J5WNL5_SOLCO</name>
<dbReference type="EMBL" id="JACXVP010000011">
    <property type="protein sequence ID" value="KAG5577489.1"/>
    <property type="molecule type" value="Genomic_DNA"/>
</dbReference>
<accession>A0A9J5WNL5</accession>
<dbReference type="AlphaFoldDB" id="A0A9J5WNL5"/>
<dbReference type="Proteomes" id="UP000824120">
    <property type="component" value="Chromosome 11"/>
</dbReference>